<dbReference type="EMBL" id="JBANRG010000021">
    <property type="protein sequence ID" value="KAK7456357.1"/>
    <property type="molecule type" value="Genomic_DNA"/>
</dbReference>
<keyword evidence="7" id="KW-1185">Reference proteome</keyword>
<evidence type="ECO:0000313" key="6">
    <source>
        <dbReference type="EMBL" id="KAK7456357.1"/>
    </source>
</evidence>
<evidence type="ECO:0000259" key="5">
    <source>
        <dbReference type="PROSITE" id="PS50865"/>
    </source>
</evidence>
<sequence>MQRSLKLSGKDLTPQSLCENPGHARRLLFLVRKDPAATFPKLFTVLSHIANAPEPASKPQDDPNFTWIYSALEALEHAIKFDTWKSPPSQRAIDQYVLGLQPHVTDIWSWVWYILERFVVNRDFESSAEEYQRHSLLCFSLLANMITHVPLACPLIDYAPGFTEKLGCIFLYTVKLDPTDPTNDRCLSRLEVVVFAVKSRSLAKYGLRDKFAGIFLKDSARTASAILQPIIHCVDTSCIIDPEKMKRHIGFFMFCAFSGWEVNAEVLKHNSPMWISMFLHRLMDYLPSPRRVRLYAEEAEAIGNVFRDIFAYLAISTDSCGYKVFEIALRYRLLMSIYRFLIYIAKNPDSLPNSFYSAKQECEKCLNRLAVHTAHIRIMQSIAHANKTVIEKLHLDSELEKLLPAGFGEPLLQFHSAYTIRNRIIEDEVKNSYRYSLKCANEQCRHQFQLRTSLLSIRDSKVNLYRCTGCYQRMYCSKQCQKKCWKSGHRAECKAIANADNKRFQNQPVDLRYFVPRSVQNRQTYYQAALVKHDILKNLEIVQGFFKNYPEIDLSHPSEPPLYAPIVKLDYLKLIDDKDYLKDEYGFLRREARPELIRWGDIKWSLCGFGPSGHQGRVVVESLKDPRLVPVYAIFPYGSEIQMVTNAYLLQSVPLQTLRMSRTASEDGSGTHRQISYAQN</sequence>
<feature type="domain" description="MYND-type" evidence="5">
    <location>
        <begin position="436"/>
        <end position="493"/>
    </location>
</feature>
<keyword evidence="1" id="KW-0479">Metal-binding</keyword>
<evidence type="ECO:0000313" key="7">
    <source>
        <dbReference type="Proteomes" id="UP001498398"/>
    </source>
</evidence>
<proteinExistence type="predicted"/>
<dbReference type="InterPro" id="IPR002893">
    <property type="entry name" value="Znf_MYND"/>
</dbReference>
<keyword evidence="2 4" id="KW-0863">Zinc-finger</keyword>
<gene>
    <name evidence="6" type="ORF">VKT23_010604</name>
</gene>
<reference evidence="6 7" key="1">
    <citation type="submission" date="2024-01" db="EMBL/GenBank/DDBJ databases">
        <title>A draft genome for the cacao thread blight pathogen Marasmiellus scandens.</title>
        <authorList>
            <person name="Baruah I.K."/>
            <person name="Leung J."/>
            <person name="Bukari Y."/>
            <person name="Amoako-Attah I."/>
            <person name="Meinhardt L.W."/>
            <person name="Bailey B.A."/>
            <person name="Cohen S.P."/>
        </authorList>
    </citation>
    <scope>NUCLEOTIDE SEQUENCE [LARGE SCALE GENOMIC DNA]</scope>
    <source>
        <strain evidence="6 7">GH-19</strain>
    </source>
</reference>
<evidence type="ECO:0000256" key="1">
    <source>
        <dbReference type="ARBA" id="ARBA00022723"/>
    </source>
</evidence>
<dbReference type="SUPFAM" id="SSF144232">
    <property type="entry name" value="HIT/MYND zinc finger-like"/>
    <property type="match status" value="1"/>
</dbReference>
<evidence type="ECO:0000256" key="4">
    <source>
        <dbReference type="PROSITE-ProRule" id="PRU00134"/>
    </source>
</evidence>
<organism evidence="6 7">
    <name type="scientific">Marasmiellus scandens</name>
    <dbReference type="NCBI Taxonomy" id="2682957"/>
    <lineage>
        <taxon>Eukaryota</taxon>
        <taxon>Fungi</taxon>
        <taxon>Dikarya</taxon>
        <taxon>Basidiomycota</taxon>
        <taxon>Agaricomycotina</taxon>
        <taxon>Agaricomycetes</taxon>
        <taxon>Agaricomycetidae</taxon>
        <taxon>Agaricales</taxon>
        <taxon>Marasmiineae</taxon>
        <taxon>Omphalotaceae</taxon>
        <taxon>Marasmiellus</taxon>
    </lineage>
</organism>
<keyword evidence="3" id="KW-0862">Zinc</keyword>
<dbReference type="Gene3D" id="6.10.140.2220">
    <property type="match status" value="1"/>
</dbReference>
<accession>A0ABR1JDF5</accession>
<protein>
    <recommendedName>
        <fullName evidence="5">MYND-type domain-containing protein</fullName>
    </recommendedName>
</protein>
<evidence type="ECO:0000256" key="2">
    <source>
        <dbReference type="ARBA" id="ARBA00022771"/>
    </source>
</evidence>
<dbReference type="PROSITE" id="PS50865">
    <property type="entry name" value="ZF_MYND_2"/>
    <property type="match status" value="1"/>
</dbReference>
<dbReference type="Pfam" id="PF01753">
    <property type="entry name" value="zf-MYND"/>
    <property type="match status" value="1"/>
</dbReference>
<evidence type="ECO:0000256" key="3">
    <source>
        <dbReference type="ARBA" id="ARBA00022833"/>
    </source>
</evidence>
<dbReference type="Proteomes" id="UP001498398">
    <property type="component" value="Unassembled WGS sequence"/>
</dbReference>
<dbReference type="Gene3D" id="1.10.220.160">
    <property type="match status" value="1"/>
</dbReference>
<name>A0ABR1JDF5_9AGAR</name>
<comment type="caution">
    <text evidence="6">The sequence shown here is derived from an EMBL/GenBank/DDBJ whole genome shotgun (WGS) entry which is preliminary data.</text>
</comment>